<dbReference type="PRINTS" id="PR00502">
    <property type="entry name" value="NUDIXFAMILY"/>
</dbReference>
<proteinExistence type="inferred from homology"/>
<dbReference type="InterPro" id="IPR000086">
    <property type="entry name" value="NUDIX_hydrolase_dom"/>
</dbReference>
<dbReference type="PANTHER" id="PTHR43046">
    <property type="entry name" value="GDP-MANNOSE MANNOSYL HYDROLASE"/>
    <property type="match status" value="1"/>
</dbReference>
<evidence type="ECO:0000313" key="5">
    <source>
        <dbReference type="EMBL" id="MCQ4924297.1"/>
    </source>
</evidence>
<comment type="similarity">
    <text evidence="3">Belongs to the Nudix hydrolase family.</text>
</comment>
<dbReference type="Pfam" id="PF00293">
    <property type="entry name" value="NUDIX"/>
    <property type="match status" value="1"/>
</dbReference>
<dbReference type="PROSITE" id="PS51462">
    <property type="entry name" value="NUDIX"/>
    <property type="match status" value="1"/>
</dbReference>
<keyword evidence="2 3" id="KW-0378">Hydrolase</keyword>
<accession>A0ABT1SCS7</accession>
<dbReference type="RefSeq" id="WP_256312063.1">
    <property type="nucleotide sequence ID" value="NZ_JANGAC010000011.1"/>
</dbReference>
<protein>
    <submittedName>
        <fullName evidence="5">NUDIX hydrolase</fullName>
    </submittedName>
</protein>
<dbReference type="SUPFAM" id="SSF55811">
    <property type="entry name" value="Nudix"/>
    <property type="match status" value="1"/>
</dbReference>
<dbReference type="PROSITE" id="PS00893">
    <property type="entry name" value="NUDIX_BOX"/>
    <property type="match status" value="1"/>
</dbReference>
<evidence type="ECO:0000256" key="1">
    <source>
        <dbReference type="ARBA" id="ARBA00001946"/>
    </source>
</evidence>
<organism evidence="5 6">
    <name type="scientific">Tissierella carlieri</name>
    <dbReference type="NCBI Taxonomy" id="689904"/>
    <lineage>
        <taxon>Bacteria</taxon>
        <taxon>Bacillati</taxon>
        <taxon>Bacillota</taxon>
        <taxon>Tissierellia</taxon>
        <taxon>Tissierellales</taxon>
        <taxon>Tissierellaceae</taxon>
        <taxon>Tissierella</taxon>
    </lineage>
</organism>
<sequence length="159" mass="18131">MADYIGDLRKLIGTKPIIMCGANVILLNDQDQILLHHRIDRDWWGLPGGAMELGESLEQTASREVLEEVGLVCGELKLFNVYSGENLYYKYPDGNEVYNVTITYLCNDYSGEIVVDPSEGRDARFFPLDMIPSNLSSTVKEIVEEFRIKYYDLKAQRVI</sequence>
<evidence type="ECO:0000256" key="3">
    <source>
        <dbReference type="RuleBase" id="RU003476"/>
    </source>
</evidence>
<gene>
    <name evidence="5" type="ORF">NE686_14435</name>
</gene>
<evidence type="ECO:0000259" key="4">
    <source>
        <dbReference type="PROSITE" id="PS51462"/>
    </source>
</evidence>
<evidence type="ECO:0000313" key="6">
    <source>
        <dbReference type="Proteomes" id="UP001524478"/>
    </source>
</evidence>
<dbReference type="EMBL" id="JANGAC010000011">
    <property type="protein sequence ID" value="MCQ4924297.1"/>
    <property type="molecule type" value="Genomic_DNA"/>
</dbReference>
<name>A0ABT1SCS7_9FIRM</name>
<dbReference type="PANTHER" id="PTHR43046:SF2">
    <property type="entry name" value="8-OXO-DGTP DIPHOSPHATASE-RELATED"/>
    <property type="match status" value="1"/>
</dbReference>
<feature type="domain" description="Nudix hydrolase" evidence="4">
    <location>
        <begin position="17"/>
        <end position="148"/>
    </location>
</feature>
<reference evidence="5 6" key="1">
    <citation type="submission" date="2022-06" db="EMBL/GenBank/DDBJ databases">
        <title>Isolation of gut microbiota from human fecal samples.</title>
        <authorList>
            <person name="Pamer E.G."/>
            <person name="Barat B."/>
            <person name="Waligurski E."/>
            <person name="Medina S."/>
            <person name="Paddock L."/>
            <person name="Mostad J."/>
        </authorList>
    </citation>
    <scope>NUCLEOTIDE SEQUENCE [LARGE SCALE GENOMIC DNA]</scope>
    <source>
        <strain evidence="5 6">DFI.7.95</strain>
    </source>
</reference>
<dbReference type="CDD" id="cd04677">
    <property type="entry name" value="NUDIX_Hydrolase"/>
    <property type="match status" value="1"/>
</dbReference>
<dbReference type="InterPro" id="IPR020084">
    <property type="entry name" value="NUDIX_hydrolase_CS"/>
</dbReference>
<keyword evidence="6" id="KW-1185">Reference proteome</keyword>
<dbReference type="GO" id="GO:0016787">
    <property type="term" value="F:hydrolase activity"/>
    <property type="evidence" value="ECO:0007669"/>
    <property type="project" value="UniProtKB-KW"/>
</dbReference>
<dbReference type="InterPro" id="IPR015797">
    <property type="entry name" value="NUDIX_hydrolase-like_dom_sf"/>
</dbReference>
<dbReference type="InterPro" id="IPR020476">
    <property type="entry name" value="Nudix_hydrolase"/>
</dbReference>
<dbReference type="Proteomes" id="UP001524478">
    <property type="component" value="Unassembled WGS sequence"/>
</dbReference>
<dbReference type="Gene3D" id="3.90.79.10">
    <property type="entry name" value="Nucleoside Triphosphate Pyrophosphohydrolase"/>
    <property type="match status" value="1"/>
</dbReference>
<evidence type="ECO:0000256" key="2">
    <source>
        <dbReference type="ARBA" id="ARBA00022801"/>
    </source>
</evidence>
<comment type="cofactor">
    <cofactor evidence="1">
        <name>Mg(2+)</name>
        <dbReference type="ChEBI" id="CHEBI:18420"/>
    </cofactor>
</comment>
<comment type="caution">
    <text evidence="5">The sequence shown here is derived from an EMBL/GenBank/DDBJ whole genome shotgun (WGS) entry which is preliminary data.</text>
</comment>